<dbReference type="Gene3D" id="3.30.300.30">
    <property type="match status" value="1"/>
</dbReference>
<dbReference type="NCBIfam" id="NF006181">
    <property type="entry name" value="PRK08314.1"/>
    <property type="match status" value="1"/>
</dbReference>
<feature type="domain" description="AMP-binding enzyme C-terminal" evidence="2">
    <location>
        <begin position="462"/>
        <end position="539"/>
    </location>
</feature>
<dbReference type="SUPFAM" id="SSF56801">
    <property type="entry name" value="Acetyl-CoA synthetase-like"/>
    <property type="match status" value="1"/>
</dbReference>
<keyword evidence="3" id="KW-0436">Ligase</keyword>
<evidence type="ECO:0000313" key="3">
    <source>
        <dbReference type="EMBL" id="OGI66766.1"/>
    </source>
</evidence>
<sequence length="552" mass="61517">MSDRHFAFWPKNVPHDITAPETNLFYNAEVSAARYPNKPFLVYYDTQITFSEFHADAVRLAGFLEQQCGVKKGDRVLLFMQNSPQFAIGYYAILRANAVVVPVNPMNLTNELRHFVVDGGATTAIVGQELYAQVKPLVGAELKHVVVAAYSDYLRQATDIKVPEFITLPRAPIQDTGVTLWTEAMARNLKPGPLTGGPDDLCVMPYTSGTTGHPKGCMHTHRTVMFTMFAGAYWFGLDPTGVGLAVLPWFHVTGMQGGMNGPILTANTVVVLPRWDRDAAAALMQRYKVTAWNCIPTMVVDFLANPKLDQYDLSSLNRINGGGAAMPEAIAQRLHDKYKINFVEGYGLSETIAPTHINPPDRPKKQCLGMPICNTEARVVDPATLKELPPGEVGEIVVNGPQVFRGYWNNPEANQQCFVEIDGKRFFRTGDLARMDEEGYYFLVDRLKRMINASGYKVWPAEVENMMYQHPAIQEACIIAARDAHRGETVKAIVVLKPDAKGKVSDKEIIEWASKQMAAYKYPRIVEFADTLPKSATGKVQWRALQERELSK</sequence>
<organism evidence="3 4">
    <name type="scientific">Candidatus Muproteobacteria bacterium RBG_16_60_9</name>
    <dbReference type="NCBI Taxonomy" id="1817755"/>
    <lineage>
        <taxon>Bacteria</taxon>
        <taxon>Pseudomonadati</taxon>
        <taxon>Pseudomonadota</taxon>
        <taxon>Candidatus Muproteobacteria</taxon>
    </lineage>
</organism>
<dbReference type="GO" id="GO:0016878">
    <property type="term" value="F:acid-thiol ligase activity"/>
    <property type="evidence" value="ECO:0007669"/>
    <property type="project" value="UniProtKB-ARBA"/>
</dbReference>
<comment type="caution">
    <text evidence="3">The sequence shown here is derived from an EMBL/GenBank/DDBJ whole genome shotgun (WGS) entry which is preliminary data.</text>
</comment>
<dbReference type="Gene3D" id="3.40.50.12780">
    <property type="entry name" value="N-terminal domain of ligase-like"/>
    <property type="match status" value="1"/>
</dbReference>
<dbReference type="Pfam" id="PF00501">
    <property type="entry name" value="AMP-binding"/>
    <property type="match status" value="1"/>
</dbReference>
<name>A0A1F6VB30_9PROT</name>
<reference evidence="3 4" key="1">
    <citation type="journal article" date="2016" name="Nat. Commun.">
        <title>Thousands of microbial genomes shed light on interconnected biogeochemical processes in an aquifer system.</title>
        <authorList>
            <person name="Anantharaman K."/>
            <person name="Brown C.T."/>
            <person name="Hug L.A."/>
            <person name="Sharon I."/>
            <person name="Castelle C.J."/>
            <person name="Probst A.J."/>
            <person name="Thomas B.C."/>
            <person name="Singh A."/>
            <person name="Wilkins M.J."/>
            <person name="Karaoz U."/>
            <person name="Brodie E.L."/>
            <person name="Williams K.H."/>
            <person name="Hubbard S.S."/>
            <person name="Banfield J.F."/>
        </authorList>
    </citation>
    <scope>NUCLEOTIDE SEQUENCE [LARGE SCALE GENOMIC DNA]</scope>
</reference>
<evidence type="ECO:0000313" key="4">
    <source>
        <dbReference type="Proteomes" id="UP000179076"/>
    </source>
</evidence>
<dbReference type="InterPro" id="IPR020845">
    <property type="entry name" value="AMP-binding_CS"/>
</dbReference>
<dbReference type="InterPro" id="IPR025110">
    <property type="entry name" value="AMP-bd_C"/>
</dbReference>
<dbReference type="Proteomes" id="UP000179076">
    <property type="component" value="Unassembled WGS sequence"/>
</dbReference>
<dbReference type="InterPro" id="IPR045851">
    <property type="entry name" value="AMP-bd_C_sf"/>
</dbReference>
<proteinExistence type="predicted"/>
<gene>
    <name evidence="3" type="ORF">A2W18_00355</name>
</gene>
<feature type="domain" description="AMP-dependent synthetase/ligase" evidence="1">
    <location>
        <begin position="29"/>
        <end position="408"/>
    </location>
</feature>
<dbReference type="Pfam" id="PF13193">
    <property type="entry name" value="AMP-binding_C"/>
    <property type="match status" value="1"/>
</dbReference>
<dbReference type="PROSITE" id="PS00455">
    <property type="entry name" value="AMP_BINDING"/>
    <property type="match status" value="1"/>
</dbReference>
<dbReference type="InterPro" id="IPR042099">
    <property type="entry name" value="ANL_N_sf"/>
</dbReference>
<accession>A0A1F6VB30</accession>
<evidence type="ECO:0000259" key="1">
    <source>
        <dbReference type="Pfam" id="PF00501"/>
    </source>
</evidence>
<dbReference type="EMBL" id="MFSP01000078">
    <property type="protein sequence ID" value="OGI66766.1"/>
    <property type="molecule type" value="Genomic_DNA"/>
</dbReference>
<dbReference type="PANTHER" id="PTHR43767">
    <property type="entry name" value="LONG-CHAIN-FATTY-ACID--COA LIGASE"/>
    <property type="match status" value="1"/>
</dbReference>
<dbReference type="InterPro" id="IPR050237">
    <property type="entry name" value="ATP-dep_AMP-bd_enzyme"/>
</dbReference>
<evidence type="ECO:0000259" key="2">
    <source>
        <dbReference type="Pfam" id="PF13193"/>
    </source>
</evidence>
<dbReference type="InterPro" id="IPR000873">
    <property type="entry name" value="AMP-dep_synth/lig_dom"/>
</dbReference>
<protein>
    <submittedName>
        <fullName evidence="3">Long-chain fatty acid--CoA ligase</fullName>
    </submittedName>
</protein>
<dbReference type="AlphaFoldDB" id="A0A1F6VB30"/>
<dbReference type="PANTHER" id="PTHR43767:SF1">
    <property type="entry name" value="NONRIBOSOMAL PEPTIDE SYNTHASE PES1 (EUROFUNG)-RELATED"/>
    <property type="match status" value="1"/>
</dbReference>